<dbReference type="AlphaFoldDB" id="A0A940IF47"/>
<evidence type="ECO:0000313" key="3">
    <source>
        <dbReference type="Proteomes" id="UP000712007"/>
    </source>
</evidence>
<evidence type="ECO:0000313" key="2">
    <source>
        <dbReference type="EMBL" id="MBO8440250.1"/>
    </source>
</evidence>
<proteinExistence type="predicted"/>
<reference evidence="2" key="1">
    <citation type="submission" date="2020-10" db="EMBL/GenBank/DDBJ databases">
        <authorList>
            <person name="Gilroy R."/>
        </authorList>
    </citation>
    <scope>NUCLEOTIDE SEQUENCE</scope>
    <source>
        <strain evidence="2">3924</strain>
    </source>
</reference>
<accession>A0A940IF47</accession>
<feature type="compositionally biased region" description="Basic and acidic residues" evidence="1">
    <location>
        <begin position="19"/>
        <end position="29"/>
    </location>
</feature>
<reference evidence="2" key="2">
    <citation type="journal article" date="2021" name="PeerJ">
        <title>Extensive microbial diversity within the chicken gut microbiome revealed by metagenomics and culture.</title>
        <authorList>
            <person name="Gilroy R."/>
            <person name="Ravi A."/>
            <person name="Getino M."/>
            <person name="Pursley I."/>
            <person name="Horton D.L."/>
            <person name="Alikhan N.F."/>
            <person name="Baker D."/>
            <person name="Gharbi K."/>
            <person name="Hall N."/>
            <person name="Watson M."/>
            <person name="Adriaenssens E.M."/>
            <person name="Foster-Nyarko E."/>
            <person name="Jarju S."/>
            <person name="Secka A."/>
            <person name="Antonio M."/>
            <person name="Oren A."/>
            <person name="Chaudhuri R.R."/>
            <person name="La Ragione R."/>
            <person name="Hildebrand F."/>
            <person name="Pallen M.J."/>
        </authorList>
    </citation>
    <scope>NUCLEOTIDE SEQUENCE</scope>
    <source>
        <strain evidence="2">3924</strain>
    </source>
</reference>
<dbReference type="Proteomes" id="UP000712007">
    <property type="component" value="Unassembled WGS sequence"/>
</dbReference>
<gene>
    <name evidence="2" type="ORF">IAC51_06320</name>
</gene>
<organism evidence="2 3">
    <name type="scientific">Candidatus Aphodosoma intestinipullorum</name>
    <dbReference type="NCBI Taxonomy" id="2840674"/>
    <lineage>
        <taxon>Bacteria</taxon>
        <taxon>Pseudomonadati</taxon>
        <taxon>Bacteroidota</taxon>
        <taxon>Bacteroidia</taxon>
        <taxon>Bacteroidales</taxon>
        <taxon>Candidatus Aphodosoma</taxon>
    </lineage>
</organism>
<protein>
    <submittedName>
        <fullName evidence="2">Uncharacterized protein</fullName>
    </submittedName>
</protein>
<dbReference type="EMBL" id="JADIMV010000110">
    <property type="protein sequence ID" value="MBO8440250.1"/>
    <property type="molecule type" value="Genomic_DNA"/>
</dbReference>
<name>A0A940IF47_9BACT</name>
<feature type="region of interest" description="Disordered" evidence="1">
    <location>
        <begin position="1"/>
        <end position="29"/>
    </location>
</feature>
<sequence length="48" mass="5576">MSRRGLAQRGTPCGLPEDTQQKGTDRREADRSLIIWKKVCEQKRFIDT</sequence>
<evidence type="ECO:0000256" key="1">
    <source>
        <dbReference type="SAM" id="MobiDB-lite"/>
    </source>
</evidence>
<comment type="caution">
    <text evidence="2">The sequence shown here is derived from an EMBL/GenBank/DDBJ whole genome shotgun (WGS) entry which is preliminary data.</text>
</comment>